<accession>A0ABP0WJT8</accession>
<feature type="transmembrane region" description="Helical" evidence="2">
    <location>
        <begin position="20"/>
        <end position="39"/>
    </location>
</feature>
<dbReference type="EMBL" id="OZ020113">
    <property type="protein sequence ID" value="CAK9265662.1"/>
    <property type="molecule type" value="Genomic_DNA"/>
</dbReference>
<organism evidence="3 4">
    <name type="scientific">Sphagnum jensenii</name>
    <dbReference type="NCBI Taxonomy" id="128206"/>
    <lineage>
        <taxon>Eukaryota</taxon>
        <taxon>Viridiplantae</taxon>
        <taxon>Streptophyta</taxon>
        <taxon>Embryophyta</taxon>
        <taxon>Bryophyta</taxon>
        <taxon>Sphagnophytina</taxon>
        <taxon>Sphagnopsida</taxon>
        <taxon>Sphagnales</taxon>
        <taxon>Sphagnaceae</taxon>
        <taxon>Sphagnum</taxon>
    </lineage>
</organism>
<dbReference type="Proteomes" id="UP001497444">
    <property type="component" value="Chromosome 18"/>
</dbReference>
<dbReference type="SUPFAM" id="SSF52266">
    <property type="entry name" value="SGNH hydrolase"/>
    <property type="match status" value="1"/>
</dbReference>
<dbReference type="PANTHER" id="PTHR45642">
    <property type="entry name" value="GDSL ESTERASE/LIPASE EXL3"/>
    <property type="match status" value="1"/>
</dbReference>
<dbReference type="InterPro" id="IPR035669">
    <property type="entry name" value="SGNH_plant_lipase-like"/>
</dbReference>
<evidence type="ECO:0000313" key="3">
    <source>
        <dbReference type="EMBL" id="CAK9265662.1"/>
    </source>
</evidence>
<evidence type="ECO:0000256" key="1">
    <source>
        <dbReference type="ARBA" id="ARBA00008668"/>
    </source>
</evidence>
<keyword evidence="2" id="KW-1133">Transmembrane helix</keyword>
<dbReference type="InterPro" id="IPR001087">
    <property type="entry name" value="GDSL"/>
</dbReference>
<evidence type="ECO:0000313" key="4">
    <source>
        <dbReference type="Proteomes" id="UP001497444"/>
    </source>
</evidence>
<comment type="similarity">
    <text evidence="1">Belongs to the 'GDSL' lipolytic enzyme family.</text>
</comment>
<dbReference type="Pfam" id="PF00657">
    <property type="entry name" value="Lipase_GDSL"/>
    <property type="match status" value="1"/>
</dbReference>
<gene>
    <name evidence="3" type="ORF">CSSPJE1EN1_LOCUS11140</name>
</gene>
<name>A0ABP0WJT8_9BRYO</name>
<evidence type="ECO:0008006" key="5">
    <source>
        <dbReference type="Google" id="ProtNLM"/>
    </source>
</evidence>
<dbReference type="PANTHER" id="PTHR45642:SF95">
    <property type="entry name" value="GDSL-LIKE LIPASE_ACYLHYDROLASE FAMILY PROTEIN, EXPRESSED"/>
    <property type="match status" value="1"/>
</dbReference>
<protein>
    <recommendedName>
        <fullName evidence="5">GDSL esterase/lipase</fullName>
    </recommendedName>
</protein>
<keyword evidence="2" id="KW-0472">Membrane</keyword>
<dbReference type="InterPro" id="IPR050592">
    <property type="entry name" value="GDSL_lipolytic_enzyme"/>
</dbReference>
<keyword evidence="4" id="KW-1185">Reference proteome</keyword>
<dbReference type="CDD" id="cd01837">
    <property type="entry name" value="SGNH_plant_lipase_like"/>
    <property type="match status" value="1"/>
</dbReference>
<dbReference type="Gene3D" id="3.40.50.1110">
    <property type="entry name" value="SGNH hydrolase"/>
    <property type="match status" value="1"/>
</dbReference>
<keyword evidence="2" id="KW-0812">Transmembrane</keyword>
<sequence>MEVVNCKLMGERTHGRYRRLRYYASVLLGLLLGAAAGALQRVESAPNPYNVTSFVIFGDSTLDAGNNNYLFTEAKANFLPYGRDFPGGIATGRFCNGQIASDFVAIALGLPVSLAYLDPNAQGPRILTGINFASSGSGWDEGTANHFNVKGMNAQLEWFKDYYQQVVSLAGEQNGDDIIRTALYAIGTGTNDFLNNYFFNPAVMANYSLDQYQAFLLGNAKGYIQELYSLGGRNIAVLGLPPFGCLPSQIALHGILHGTMDSDVCVTELNNVAISFNSGLQALINEMKPSMPGSRLFYVDIYSLLDTVYHNPTVYGFNETRYPCCGTYLCNPLSINTCADAAPYLFWDSFHPTSNFYKMLSNNLIAVCGPILRAPPQP</sequence>
<proteinExistence type="inferred from homology"/>
<dbReference type="InterPro" id="IPR036514">
    <property type="entry name" value="SGNH_hydro_sf"/>
</dbReference>
<reference evidence="3" key="1">
    <citation type="submission" date="2024-02" db="EMBL/GenBank/DDBJ databases">
        <authorList>
            <consortium name="ELIXIR-Norway"/>
            <consortium name="Elixir Norway"/>
        </authorList>
    </citation>
    <scope>NUCLEOTIDE SEQUENCE</scope>
</reference>
<evidence type="ECO:0000256" key="2">
    <source>
        <dbReference type="SAM" id="Phobius"/>
    </source>
</evidence>